<dbReference type="SUPFAM" id="SSF53649">
    <property type="entry name" value="Alkaline phosphatase-like"/>
    <property type="match status" value="1"/>
</dbReference>
<dbReference type="Gene3D" id="3.40.720.10">
    <property type="entry name" value="Alkaline Phosphatase, subunit A"/>
    <property type="match status" value="1"/>
</dbReference>
<dbReference type="PRINTS" id="PR00113">
    <property type="entry name" value="ALKPHPHTASE"/>
</dbReference>
<dbReference type="InterPro" id="IPR001952">
    <property type="entry name" value="Alkaline_phosphatase"/>
</dbReference>
<comment type="cofactor">
    <cofactor evidence="3">
        <name>Mg(2+)</name>
        <dbReference type="ChEBI" id="CHEBI:18420"/>
    </cofactor>
    <text evidence="3">Binds 1 Mg(2+) ion.</text>
</comment>
<dbReference type="EMBL" id="VAFL01000007">
    <property type="protein sequence ID" value="TKW66323.1"/>
    <property type="molecule type" value="Genomic_DNA"/>
</dbReference>
<evidence type="ECO:0000256" key="2">
    <source>
        <dbReference type="PIRSR" id="PIRSR601952-1"/>
    </source>
</evidence>
<evidence type="ECO:0000313" key="7">
    <source>
        <dbReference type="EMBL" id="TKW66323.1"/>
    </source>
</evidence>
<dbReference type="InterPro" id="IPR017850">
    <property type="entry name" value="Alkaline_phosphatase_core_sf"/>
</dbReference>
<dbReference type="GO" id="GO:0004035">
    <property type="term" value="F:alkaline phosphatase activity"/>
    <property type="evidence" value="ECO:0007669"/>
    <property type="project" value="TreeGrafter"/>
</dbReference>
<proteinExistence type="inferred from homology"/>
<feature type="chain" id="PRO_5022138790" evidence="6">
    <location>
        <begin position="22"/>
        <end position="528"/>
    </location>
</feature>
<dbReference type="PANTHER" id="PTHR11596:SF5">
    <property type="entry name" value="ALKALINE PHOSPHATASE"/>
    <property type="match status" value="1"/>
</dbReference>
<feature type="region of interest" description="Disordered" evidence="5">
    <location>
        <begin position="435"/>
        <end position="468"/>
    </location>
</feature>
<comment type="cofactor">
    <cofactor evidence="3">
        <name>Zn(2+)</name>
        <dbReference type="ChEBI" id="CHEBI:29105"/>
    </cofactor>
    <text evidence="3">Binds 2 Zn(2+) ions.</text>
</comment>
<keyword evidence="6" id="KW-0732">Signal</keyword>
<accession>A0A533I5E5</accession>
<evidence type="ECO:0000256" key="5">
    <source>
        <dbReference type="SAM" id="MobiDB-lite"/>
    </source>
</evidence>
<evidence type="ECO:0000256" key="6">
    <source>
        <dbReference type="SAM" id="SignalP"/>
    </source>
</evidence>
<dbReference type="PANTHER" id="PTHR11596">
    <property type="entry name" value="ALKALINE PHOSPHATASE"/>
    <property type="match status" value="1"/>
</dbReference>
<gene>
    <name evidence="7" type="ORF">DI616_10190</name>
</gene>
<name>A0A533I5E5_PARDE</name>
<comment type="caution">
    <text evidence="7">The sequence shown here is derived from an EMBL/GenBank/DDBJ whole genome shotgun (WGS) entry which is preliminary data.</text>
</comment>
<feature type="signal peptide" evidence="6">
    <location>
        <begin position="1"/>
        <end position="21"/>
    </location>
</feature>
<evidence type="ECO:0000256" key="4">
    <source>
        <dbReference type="RuleBase" id="RU003946"/>
    </source>
</evidence>
<feature type="active site" description="Phosphoserine intermediate" evidence="2">
    <location>
        <position position="112"/>
    </location>
</feature>
<comment type="similarity">
    <text evidence="4">Belongs to the alkaline phosphatase family.</text>
</comment>
<keyword evidence="3" id="KW-0862">Zinc</keyword>
<feature type="binding site" evidence="3">
    <location>
        <position position="366"/>
    </location>
    <ligand>
        <name>Zn(2+)</name>
        <dbReference type="ChEBI" id="CHEBI:29105"/>
        <label>2</label>
    </ligand>
</feature>
<reference evidence="7 8" key="1">
    <citation type="journal article" date="2017" name="Nat. Commun.">
        <title>In situ click chemistry generation of cyclooxygenase-2 inhibitors.</title>
        <authorList>
            <person name="Bhardwaj A."/>
            <person name="Kaur J."/>
            <person name="Wuest M."/>
            <person name="Wuest F."/>
        </authorList>
    </citation>
    <scope>NUCLEOTIDE SEQUENCE [LARGE SCALE GENOMIC DNA]</scope>
    <source>
        <strain evidence="7">S2_012_000_R3_94</strain>
    </source>
</reference>
<sequence length="528" mass="56359">MRNCIAPLSLTALLVASTATAQVTISQQDSEWYTDAQARIAELEAVQPNTGRAKNVILFVADGNGVGTNYATRLWVGQQAGGTGEDHVLPQEMFPNLALVKTYTTNGQTPDSAPTASAMNTGVKSRNGTINVGDEGGYDNCDGAATAGLTTFSEIVTDMGKSVGIVSTARVTHATPAAVYSKTTNRDWEDNTALPENCAQKDIAAQLIDAIDAGTIDFVMGGGRQHFLPNGITDDEGAEGRRTDDRNLVQEVQDKGWQYVWNDETAAAADPTKPVFGLFEASHMQYEEDRTGEPTLAEMTEMAINNLSNNEEGYFLEVEAGRVDHANHDGNLHRAVTDGAAFAEAIAKAVEMVNPEETLIIVTADHEHAISFNGYCGIGTPITGLCYQVDDQGHAHTGEPNMGLDGKPYTVAGYLNGPGSVMHEIVPEEAEGDHANIDGQAADSPAQQVAEGEQPAPQPQYGGSRPDLTQEQATDIDYLQQALVPMTSESHSGEDVAVMATGPWAHLFRGVIEQNMIFHVMHKAVTAE</sequence>
<feature type="binding site" evidence="3">
    <location>
        <position position="491"/>
    </location>
    <ligand>
        <name>Zn(2+)</name>
        <dbReference type="ChEBI" id="CHEBI:29105"/>
        <label>2</label>
    </ligand>
</feature>
<evidence type="ECO:0000256" key="3">
    <source>
        <dbReference type="PIRSR" id="PIRSR601952-2"/>
    </source>
</evidence>
<feature type="binding site" evidence="3">
    <location>
        <position position="62"/>
    </location>
    <ligand>
        <name>Zn(2+)</name>
        <dbReference type="ChEBI" id="CHEBI:29105"/>
        <label>2</label>
    </ligand>
</feature>
<dbReference type="Pfam" id="PF00245">
    <property type="entry name" value="Alk_phosphatase"/>
    <property type="match status" value="1"/>
</dbReference>
<organism evidence="7 8">
    <name type="scientific">Paracoccus denitrificans</name>
    <dbReference type="NCBI Taxonomy" id="266"/>
    <lineage>
        <taxon>Bacteria</taxon>
        <taxon>Pseudomonadati</taxon>
        <taxon>Pseudomonadota</taxon>
        <taxon>Alphaproteobacteria</taxon>
        <taxon>Rhodobacterales</taxon>
        <taxon>Paracoccaceae</taxon>
        <taxon>Paracoccus</taxon>
    </lineage>
</organism>
<feature type="binding site" evidence="3">
    <location>
        <position position="319"/>
    </location>
    <ligand>
        <name>Mg(2+)</name>
        <dbReference type="ChEBI" id="CHEBI:18420"/>
    </ligand>
</feature>
<keyword evidence="1" id="KW-0597">Phosphoprotein</keyword>
<keyword evidence="3" id="KW-0460">Magnesium</keyword>
<dbReference type="GO" id="GO:0046872">
    <property type="term" value="F:metal ion binding"/>
    <property type="evidence" value="ECO:0007669"/>
    <property type="project" value="UniProtKB-KW"/>
</dbReference>
<feature type="binding site" evidence="3">
    <location>
        <position position="365"/>
    </location>
    <ligand>
        <name>Zn(2+)</name>
        <dbReference type="ChEBI" id="CHEBI:29105"/>
        <label>2</label>
    </ligand>
</feature>
<dbReference type="CDD" id="cd16012">
    <property type="entry name" value="ALP"/>
    <property type="match status" value="1"/>
</dbReference>
<feature type="binding site" evidence="3">
    <location>
        <position position="173"/>
    </location>
    <ligand>
        <name>Mg(2+)</name>
        <dbReference type="ChEBI" id="CHEBI:18420"/>
    </ligand>
</feature>
<dbReference type="AlphaFoldDB" id="A0A533I5E5"/>
<feature type="binding site" evidence="3">
    <location>
        <position position="62"/>
    </location>
    <ligand>
        <name>Mg(2+)</name>
        <dbReference type="ChEBI" id="CHEBI:18420"/>
    </ligand>
</feature>
<evidence type="ECO:0000256" key="1">
    <source>
        <dbReference type="ARBA" id="ARBA00022553"/>
    </source>
</evidence>
<feature type="binding site" evidence="3">
    <location>
        <position position="328"/>
    </location>
    <ligand>
        <name>Zn(2+)</name>
        <dbReference type="ChEBI" id="CHEBI:29105"/>
        <label>2</label>
    </ligand>
</feature>
<evidence type="ECO:0000313" key="8">
    <source>
        <dbReference type="Proteomes" id="UP000315344"/>
    </source>
</evidence>
<feature type="binding site" evidence="3">
    <location>
        <position position="175"/>
    </location>
    <ligand>
        <name>Mg(2+)</name>
        <dbReference type="ChEBI" id="CHEBI:18420"/>
    </ligand>
</feature>
<protein>
    <submittedName>
        <fullName evidence="7">Alkaline phosphatase</fullName>
    </submittedName>
</protein>
<keyword evidence="3" id="KW-0479">Metal-binding</keyword>
<dbReference type="Proteomes" id="UP000315344">
    <property type="component" value="Unassembled WGS sequence"/>
</dbReference>
<dbReference type="SMART" id="SM00098">
    <property type="entry name" value="alkPPc"/>
    <property type="match status" value="1"/>
</dbReference>
<feature type="binding site" evidence="3">
    <location>
        <position position="324"/>
    </location>
    <ligand>
        <name>Zn(2+)</name>
        <dbReference type="ChEBI" id="CHEBI:29105"/>
        <label>2</label>
    </ligand>
</feature>